<feature type="compositionally biased region" description="Low complexity" evidence="1">
    <location>
        <begin position="7"/>
        <end position="20"/>
    </location>
</feature>
<evidence type="ECO:0000313" key="4">
    <source>
        <dbReference type="Proteomes" id="UP001154282"/>
    </source>
</evidence>
<keyword evidence="4" id="KW-1185">Reference proteome</keyword>
<gene>
    <name evidence="2" type="ORF">LITE_LOCUS6308</name>
    <name evidence="3" type="ORF">LITE_LOCUS6371</name>
</gene>
<name>A0AAV0HY70_9ROSI</name>
<dbReference type="EMBL" id="CAMGYJ010000003">
    <property type="protein sequence ID" value="CAI0389567.1"/>
    <property type="molecule type" value="Genomic_DNA"/>
</dbReference>
<dbReference type="Proteomes" id="UP001154282">
    <property type="component" value="Unassembled WGS sequence"/>
</dbReference>
<evidence type="ECO:0000313" key="3">
    <source>
        <dbReference type="EMBL" id="CAI0389662.1"/>
    </source>
</evidence>
<dbReference type="AlphaFoldDB" id="A0AAV0HY70"/>
<accession>A0AAV0HY70</accession>
<reference evidence="3" key="1">
    <citation type="submission" date="2022-08" db="EMBL/GenBank/DDBJ databases">
        <authorList>
            <person name="Gutierrez-Valencia J."/>
        </authorList>
    </citation>
    <scope>NUCLEOTIDE SEQUENCE</scope>
</reference>
<evidence type="ECO:0000256" key="1">
    <source>
        <dbReference type="SAM" id="MobiDB-lite"/>
    </source>
</evidence>
<comment type="caution">
    <text evidence="3">The sequence shown here is derived from an EMBL/GenBank/DDBJ whole genome shotgun (WGS) entry which is preliminary data.</text>
</comment>
<feature type="compositionally biased region" description="Low complexity" evidence="1">
    <location>
        <begin position="35"/>
        <end position="44"/>
    </location>
</feature>
<proteinExistence type="predicted"/>
<sequence length="58" mass="6321">MQRRRVTAATRRSSHRATCSGRRGKGYGTMGRPAGGSTSSGASARWRPGRASPTRRFR</sequence>
<evidence type="ECO:0000313" key="2">
    <source>
        <dbReference type="EMBL" id="CAI0389567.1"/>
    </source>
</evidence>
<feature type="region of interest" description="Disordered" evidence="1">
    <location>
        <begin position="1"/>
        <end position="58"/>
    </location>
</feature>
<protein>
    <submittedName>
        <fullName evidence="3">Uncharacterized protein</fullName>
    </submittedName>
</protein>
<organism evidence="3 4">
    <name type="scientific">Linum tenue</name>
    <dbReference type="NCBI Taxonomy" id="586396"/>
    <lineage>
        <taxon>Eukaryota</taxon>
        <taxon>Viridiplantae</taxon>
        <taxon>Streptophyta</taxon>
        <taxon>Embryophyta</taxon>
        <taxon>Tracheophyta</taxon>
        <taxon>Spermatophyta</taxon>
        <taxon>Magnoliopsida</taxon>
        <taxon>eudicotyledons</taxon>
        <taxon>Gunneridae</taxon>
        <taxon>Pentapetalae</taxon>
        <taxon>rosids</taxon>
        <taxon>fabids</taxon>
        <taxon>Malpighiales</taxon>
        <taxon>Linaceae</taxon>
        <taxon>Linum</taxon>
    </lineage>
</organism>
<dbReference type="EMBL" id="CAMGYJ010000003">
    <property type="protein sequence ID" value="CAI0389662.1"/>
    <property type="molecule type" value="Genomic_DNA"/>
</dbReference>